<evidence type="ECO:0000256" key="1">
    <source>
        <dbReference type="ARBA" id="ARBA00004651"/>
    </source>
</evidence>
<feature type="transmembrane region" description="Helical" evidence="6">
    <location>
        <begin position="234"/>
        <end position="257"/>
    </location>
</feature>
<keyword evidence="8" id="KW-1185">Reference proteome</keyword>
<keyword evidence="3 6" id="KW-0812">Transmembrane</keyword>
<dbReference type="RefSeq" id="WP_387964444.1">
    <property type="nucleotide sequence ID" value="NZ_JBHSGP010000014.1"/>
</dbReference>
<dbReference type="InterPro" id="IPR022791">
    <property type="entry name" value="L-PG_synthase/AglD"/>
</dbReference>
<feature type="transmembrane region" description="Helical" evidence="6">
    <location>
        <begin position="206"/>
        <end position="228"/>
    </location>
</feature>
<keyword evidence="4 6" id="KW-1133">Transmembrane helix</keyword>
<feature type="transmembrane region" description="Helical" evidence="6">
    <location>
        <begin position="12"/>
        <end position="30"/>
    </location>
</feature>
<comment type="caution">
    <text evidence="7">The sequence shown here is derived from an EMBL/GenBank/DDBJ whole genome shotgun (WGS) entry which is preliminary data.</text>
</comment>
<gene>
    <name evidence="7" type="ORF">ACFO5O_12955</name>
</gene>
<protein>
    <submittedName>
        <fullName evidence="7">Lysylphosphatidylglycerol synthase domain-containing protein</fullName>
    </submittedName>
</protein>
<feature type="transmembrane region" description="Helical" evidence="6">
    <location>
        <begin position="167"/>
        <end position="185"/>
    </location>
</feature>
<evidence type="ECO:0000256" key="6">
    <source>
        <dbReference type="SAM" id="Phobius"/>
    </source>
</evidence>
<dbReference type="Proteomes" id="UP001595953">
    <property type="component" value="Unassembled WGS sequence"/>
</dbReference>
<reference evidence="8" key="1">
    <citation type="journal article" date="2019" name="Int. J. Syst. Evol. Microbiol.">
        <title>The Global Catalogue of Microorganisms (GCM) 10K type strain sequencing project: providing services to taxonomists for standard genome sequencing and annotation.</title>
        <authorList>
            <consortium name="The Broad Institute Genomics Platform"/>
            <consortium name="The Broad Institute Genome Sequencing Center for Infectious Disease"/>
            <person name="Wu L."/>
            <person name="Ma J."/>
        </authorList>
    </citation>
    <scope>NUCLEOTIDE SEQUENCE [LARGE SCALE GENOMIC DNA]</scope>
    <source>
        <strain evidence="8">CCUG 63682</strain>
    </source>
</reference>
<evidence type="ECO:0000313" key="7">
    <source>
        <dbReference type="EMBL" id="MFC4723238.1"/>
    </source>
</evidence>
<comment type="subcellular location">
    <subcellularLocation>
        <location evidence="1">Cell membrane</location>
        <topology evidence="1">Multi-pass membrane protein</topology>
    </subcellularLocation>
</comment>
<sequence length="315" mass="36172">MNIGLPYKTKQFFFVLIKLSLVFGAFYAIYKKLSKNNELDFEAFIQFLNENDAFLIKNLGFLLILSSFNWFFEILKWQKLVSVVQNISFSKALEQSLGSFAVSIFTPNRLGEYGAKAIYFEKSLRAQILYLNLMGNLTQMISTMIFGSIGLIAFAKYGNFTVNHSNLTLVSILLGLCFILMFILFKKRIVFKKHTAELPNRALISSLMYSILRYLIFSFQFYVILYLFGIRISYFDAMTFITLMYLMSSFVPSILIFDVVIKGSIAVYLFSYLGISSLAILSTVSLMWFLNFAVPSLIGSYYILVFKLNPIQQQA</sequence>
<dbReference type="EMBL" id="JBHSGP010000014">
    <property type="protein sequence ID" value="MFC4723238.1"/>
    <property type="molecule type" value="Genomic_DNA"/>
</dbReference>
<evidence type="ECO:0000313" key="8">
    <source>
        <dbReference type="Proteomes" id="UP001595953"/>
    </source>
</evidence>
<accession>A0ABV9N8G8</accession>
<evidence type="ECO:0000256" key="5">
    <source>
        <dbReference type="ARBA" id="ARBA00023136"/>
    </source>
</evidence>
<evidence type="ECO:0000256" key="2">
    <source>
        <dbReference type="ARBA" id="ARBA00022475"/>
    </source>
</evidence>
<evidence type="ECO:0000256" key="3">
    <source>
        <dbReference type="ARBA" id="ARBA00022692"/>
    </source>
</evidence>
<organism evidence="7 8">
    <name type="scientific">Geojedonia litorea</name>
    <dbReference type="NCBI Taxonomy" id="1268269"/>
    <lineage>
        <taxon>Bacteria</taxon>
        <taxon>Pseudomonadati</taxon>
        <taxon>Bacteroidota</taxon>
        <taxon>Flavobacteriia</taxon>
        <taxon>Flavobacteriales</taxon>
        <taxon>Flavobacteriaceae</taxon>
        <taxon>Geojedonia</taxon>
    </lineage>
</organism>
<keyword evidence="5 6" id="KW-0472">Membrane</keyword>
<feature type="transmembrane region" description="Helical" evidence="6">
    <location>
        <begin position="269"/>
        <end position="290"/>
    </location>
</feature>
<keyword evidence="2" id="KW-1003">Cell membrane</keyword>
<feature type="transmembrane region" description="Helical" evidence="6">
    <location>
        <begin position="129"/>
        <end position="155"/>
    </location>
</feature>
<proteinExistence type="predicted"/>
<name>A0ABV9N8G8_9FLAO</name>
<evidence type="ECO:0000256" key="4">
    <source>
        <dbReference type="ARBA" id="ARBA00022989"/>
    </source>
</evidence>
<feature type="transmembrane region" description="Helical" evidence="6">
    <location>
        <begin position="54"/>
        <end position="72"/>
    </location>
</feature>
<dbReference type="Pfam" id="PF03706">
    <property type="entry name" value="LPG_synthase_TM"/>
    <property type="match status" value="1"/>
</dbReference>